<name>A0ABR2JH07_9EUKA</name>
<dbReference type="PRINTS" id="PR00190">
    <property type="entry name" value="ACTIN"/>
</dbReference>
<evidence type="ECO:0000313" key="1">
    <source>
        <dbReference type="EMBL" id="KAK8876652.1"/>
    </source>
</evidence>
<proteinExistence type="predicted"/>
<organism evidence="1 2">
    <name type="scientific">Tritrichomonas musculus</name>
    <dbReference type="NCBI Taxonomy" id="1915356"/>
    <lineage>
        <taxon>Eukaryota</taxon>
        <taxon>Metamonada</taxon>
        <taxon>Parabasalia</taxon>
        <taxon>Tritrichomonadida</taxon>
        <taxon>Tritrichomonadidae</taxon>
        <taxon>Tritrichomonas</taxon>
    </lineage>
</organism>
<sequence>MLVLQKLAYGQAFIGIVTNWDNIEKIIKESFKTLGVDPKDTPVLITETAQNVNANREKWIQLLFESFEIPSFYVASQPYLPLAAIGRDTGMALCVSEGSSYAIPVYDFGQNH</sequence>
<keyword evidence="2" id="KW-1185">Reference proteome</keyword>
<dbReference type="InterPro" id="IPR043129">
    <property type="entry name" value="ATPase_NBD"/>
</dbReference>
<accession>A0ABR2JH07</accession>
<dbReference type="PANTHER" id="PTHR11937">
    <property type="entry name" value="ACTIN"/>
    <property type="match status" value="1"/>
</dbReference>
<dbReference type="SUPFAM" id="SSF53067">
    <property type="entry name" value="Actin-like ATPase domain"/>
    <property type="match status" value="1"/>
</dbReference>
<evidence type="ECO:0008006" key="3">
    <source>
        <dbReference type="Google" id="ProtNLM"/>
    </source>
</evidence>
<dbReference type="Pfam" id="PF00022">
    <property type="entry name" value="Actin"/>
    <property type="match status" value="1"/>
</dbReference>
<dbReference type="InterPro" id="IPR004000">
    <property type="entry name" value="Actin"/>
</dbReference>
<dbReference type="Proteomes" id="UP001470230">
    <property type="component" value="Unassembled WGS sequence"/>
</dbReference>
<protein>
    <recommendedName>
        <fullName evidence="3">Actin</fullName>
    </recommendedName>
</protein>
<dbReference type="Gene3D" id="3.30.420.40">
    <property type="match status" value="1"/>
</dbReference>
<reference evidence="1 2" key="1">
    <citation type="submission" date="2024-04" db="EMBL/GenBank/DDBJ databases">
        <title>Tritrichomonas musculus Genome.</title>
        <authorList>
            <person name="Alves-Ferreira E."/>
            <person name="Grigg M."/>
            <person name="Lorenzi H."/>
            <person name="Galac M."/>
        </authorList>
    </citation>
    <scope>NUCLEOTIDE SEQUENCE [LARGE SCALE GENOMIC DNA]</scope>
    <source>
        <strain evidence="1 2">EAF2021</strain>
    </source>
</reference>
<comment type="caution">
    <text evidence="1">The sequence shown here is derived from an EMBL/GenBank/DDBJ whole genome shotgun (WGS) entry which is preliminary data.</text>
</comment>
<gene>
    <name evidence="1" type="ORF">M9Y10_006872</name>
</gene>
<dbReference type="EMBL" id="JAPFFF010000012">
    <property type="protein sequence ID" value="KAK8876652.1"/>
    <property type="molecule type" value="Genomic_DNA"/>
</dbReference>
<evidence type="ECO:0000313" key="2">
    <source>
        <dbReference type="Proteomes" id="UP001470230"/>
    </source>
</evidence>